<gene>
    <name evidence="1" type="ORF">KIW84_015688</name>
</gene>
<organism evidence="1 2">
    <name type="scientific">Pisum sativum</name>
    <name type="common">Garden pea</name>
    <name type="synonym">Lathyrus oleraceus</name>
    <dbReference type="NCBI Taxonomy" id="3888"/>
    <lineage>
        <taxon>Eukaryota</taxon>
        <taxon>Viridiplantae</taxon>
        <taxon>Streptophyta</taxon>
        <taxon>Embryophyta</taxon>
        <taxon>Tracheophyta</taxon>
        <taxon>Spermatophyta</taxon>
        <taxon>Magnoliopsida</taxon>
        <taxon>eudicotyledons</taxon>
        <taxon>Gunneridae</taxon>
        <taxon>Pentapetalae</taxon>
        <taxon>rosids</taxon>
        <taxon>fabids</taxon>
        <taxon>Fabales</taxon>
        <taxon>Fabaceae</taxon>
        <taxon>Papilionoideae</taxon>
        <taxon>50 kb inversion clade</taxon>
        <taxon>NPAAA clade</taxon>
        <taxon>Hologalegina</taxon>
        <taxon>IRL clade</taxon>
        <taxon>Fabeae</taxon>
        <taxon>Lathyrus</taxon>
    </lineage>
</organism>
<evidence type="ECO:0000313" key="2">
    <source>
        <dbReference type="Proteomes" id="UP001058974"/>
    </source>
</evidence>
<dbReference type="AlphaFoldDB" id="A0A9D5BRH3"/>
<name>A0A9D5BRH3_PEA</name>
<dbReference type="Proteomes" id="UP001058974">
    <property type="component" value="Chromosome 1"/>
</dbReference>
<sequence>MSLVNKGIRHDALGIQSNVFGIPNVITLSLIAKAINYEDNGVYVEQYIRSNPFLTIIPKWILTNLYKSANASFLSPMEKIWHQQLVSNLLLREKDMDLLTYDDSHLLFLILMRVRVSVPLSIFNLIKSKIIAFREEMYFFDPYGQVLSELFSQEGSVKNVQKASLTEALVIH</sequence>
<dbReference type="EMBL" id="JAMSHJ010000001">
    <property type="protein sequence ID" value="KAI5448356.1"/>
    <property type="molecule type" value="Genomic_DNA"/>
</dbReference>
<dbReference type="Gramene" id="Psat01G0568800-T1">
    <property type="protein sequence ID" value="KAI5448356.1"/>
    <property type="gene ID" value="KIW84_015688"/>
</dbReference>
<reference evidence="1 2" key="1">
    <citation type="journal article" date="2022" name="Nat. Genet.">
        <title>Improved pea reference genome and pan-genome highlight genomic features and evolutionary characteristics.</title>
        <authorList>
            <person name="Yang T."/>
            <person name="Liu R."/>
            <person name="Luo Y."/>
            <person name="Hu S."/>
            <person name="Wang D."/>
            <person name="Wang C."/>
            <person name="Pandey M.K."/>
            <person name="Ge S."/>
            <person name="Xu Q."/>
            <person name="Li N."/>
            <person name="Li G."/>
            <person name="Huang Y."/>
            <person name="Saxena R.K."/>
            <person name="Ji Y."/>
            <person name="Li M."/>
            <person name="Yan X."/>
            <person name="He Y."/>
            <person name="Liu Y."/>
            <person name="Wang X."/>
            <person name="Xiang C."/>
            <person name="Varshney R.K."/>
            <person name="Ding H."/>
            <person name="Gao S."/>
            <person name="Zong X."/>
        </authorList>
    </citation>
    <scope>NUCLEOTIDE SEQUENCE [LARGE SCALE GENOMIC DNA]</scope>
    <source>
        <strain evidence="1 2">cv. Zhongwan 6</strain>
    </source>
</reference>
<proteinExistence type="predicted"/>
<evidence type="ECO:0000313" key="1">
    <source>
        <dbReference type="EMBL" id="KAI5448356.1"/>
    </source>
</evidence>
<accession>A0A9D5BRH3</accession>
<comment type="caution">
    <text evidence="1">The sequence shown here is derived from an EMBL/GenBank/DDBJ whole genome shotgun (WGS) entry which is preliminary data.</text>
</comment>
<keyword evidence="2" id="KW-1185">Reference proteome</keyword>
<protein>
    <submittedName>
        <fullName evidence="1">Uncharacterized protein</fullName>
    </submittedName>
</protein>